<dbReference type="InterPro" id="IPR000595">
    <property type="entry name" value="cNMP-bd_dom"/>
</dbReference>
<dbReference type="PANTHER" id="PTHR11635">
    <property type="entry name" value="CAMP-DEPENDENT PROTEIN KINASE REGULATORY CHAIN"/>
    <property type="match status" value="1"/>
</dbReference>
<reference evidence="2 3" key="1">
    <citation type="journal article" date="2020" name="ISME J.">
        <title>Comparative genomics reveals insights into cyanobacterial evolution and habitat adaptation.</title>
        <authorList>
            <person name="Chen M.Y."/>
            <person name="Teng W.K."/>
            <person name="Zhao L."/>
            <person name="Hu C.X."/>
            <person name="Zhou Y.K."/>
            <person name="Han B.P."/>
            <person name="Song L.R."/>
            <person name="Shu W.S."/>
        </authorList>
    </citation>
    <scope>NUCLEOTIDE SEQUENCE [LARGE SCALE GENOMIC DNA]</scope>
    <source>
        <strain evidence="2 3">FACHB-248</strain>
    </source>
</reference>
<accession>A0ABR8GX68</accession>
<dbReference type="PROSITE" id="PS50042">
    <property type="entry name" value="CNMP_BINDING_3"/>
    <property type="match status" value="1"/>
</dbReference>
<feature type="domain" description="Cyclic nucleotide-binding" evidence="1">
    <location>
        <begin position="12"/>
        <end position="141"/>
    </location>
</feature>
<protein>
    <submittedName>
        <fullName evidence="2">Cyclic nucleotide-binding domain-containing protein</fullName>
    </submittedName>
</protein>
<comment type="caution">
    <text evidence="2">The sequence shown here is derived from an EMBL/GenBank/DDBJ whole genome shotgun (WGS) entry which is preliminary data.</text>
</comment>
<dbReference type="Gene3D" id="2.60.120.10">
    <property type="entry name" value="Jelly Rolls"/>
    <property type="match status" value="1"/>
</dbReference>
<dbReference type="Pfam" id="PF00027">
    <property type="entry name" value="cNMP_binding"/>
    <property type="match status" value="1"/>
</dbReference>
<proteinExistence type="predicted"/>
<evidence type="ECO:0000259" key="1">
    <source>
        <dbReference type="PROSITE" id="PS50042"/>
    </source>
</evidence>
<dbReference type="PANTHER" id="PTHR11635:SF152">
    <property type="entry name" value="CAMP-DEPENDENT PROTEIN KINASE TYPE I REGULATORY SUBUNIT-RELATED"/>
    <property type="match status" value="1"/>
</dbReference>
<dbReference type="SUPFAM" id="SSF51206">
    <property type="entry name" value="cAMP-binding domain-like"/>
    <property type="match status" value="1"/>
</dbReference>
<dbReference type="EMBL" id="JACJTA010000082">
    <property type="protein sequence ID" value="MBD2608072.1"/>
    <property type="molecule type" value="Genomic_DNA"/>
</dbReference>
<dbReference type="InterPro" id="IPR050503">
    <property type="entry name" value="cAMP-dep_PK_reg_su-like"/>
</dbReference>
<keyword evidence="3" id="KW-1185">Reference proteome</keyword>
<sequence>MKIENLLTQLLILKGLTEQQRKKILEIGEIQQYQYGEHIFDEGTENHDLYIVLEGKVDILIDPAFQGNVEKGTIKLQKVAEQIEGTSFGEISLIDQFPSFESAICASKEVKLLRISKDSFTKLGQYNPEIEYQIIQNIGTNLSYKIR</sequence>
<gene>
    <name evidence="2" type="ORF">H6G81_27050</name>
</gene>
<evidence type="ECO:0000313" key="3">
    <source>
        <dbReference type="Proteomes" id="UP000660380"/>
    </source>
</evidence>
<dbReference type="Proteomes" id="UP000660380">
    <property type="component" value="Unassembled WGS sequence"/>
</dbReference>
<dbReference type="SMART" id="SM00100">
    <property type="entry name" value="cNMP"/>
    <property type="match status" value="1"/>
</dbReference>
<organism evidence="2 3">
    <name type="scientific">Scytonema hofmannii FACHB-248</name>
    <dbReference type="NCBI Taxonomy" id="1842502"/>
    <lineage>
        <taxon>Bacteria</taxon>
        <taxon>Bacillati</taxon>
        <taxon>Cyanobacteriota</taxon>
        <taxon>Cyanophyceae</taxon>
        <taxon>Nostocales</taxon>
        <taxon>Scytonemataceae</taxon>
        <taxon>Scytonema</taxon>
    </lineage>
</organism>
<name>A0ABR8GX68_9CYAN</name>
<dbReference type="InterPro" id="IPR018490">
    <property type="entry name" value="cNMP-bd_dom_sf"/>
</dbReference>
<evidence type="ECO:0000313" key="2">
    <source>
        <dbReference type="EMBL" id="MBD2608072.1"/>
    </source>
</evidence>
<dbReference type="CDD" id="cd00038">
    <property type="entry name" value="CAP_ED"/>
    <property type="match status" value="1"/>
</dbReference>
<dbReference type="RefSeq" id="WP_029634673.1">
    <property type="nucleotide sequence ID" value="NZ_JACJTA010000082.1"/>
</dbReference>
<dbReference type="InterPro" id="IPR014710">
    <property type="entry name" value="RmlC-like_jellyroll"/>
</dbReference>